<feature type="transmembrane region" description="Helical" evidence="1">
    <location>
        <begin position="243"/>
        <end position="259"/>
    </location>
</feature>
<dbReference type="KEGG" id="rah:Rahaq_1825"/>
<feature type="transmembrane region" description="Helical" evidence="1">
    <location>
        <begin position="12"/>
        <end position="31"/>
    </location>
</feature>
<evidence type="ECO:0000256" key="1">
    <source>
        <dbReference type="SAM" id="Phobius"/>
    </source>
</evidence>
<keyword evidence="1" id="KW-0472">Membrane</keyword>
<feature type="domain" description="Acyltransferase 3" evidence="2">
    <location>
        <begin position="8"/>
        <end position="326"/>
    </location>
</feature>
<protein>
    <submittedName>
        <fullName evidence="3">Acyltransferase 3</fullName>
    </submittedName>
</protein>
<keyword evidence="1" id="KW-1133">Transmembrane helix</keyword>
<dbReference type="GO" id="GO:0016020">
    <property type="term" value="C:membrane"/>
    <property type="evidence" value="ECO:0007669"/>
    <property type="project" value="TreeGrafter"/>
</dbReference>
<dbReference type="Proteomes" id="UP000007257">
    <property type="component" value="Chromosome"/>
</dbReference>
<feature type="transmembrane region" description="Helical" evidence="1">
    <location>
        <begin position="271"/>
        <end position="291"/>
    </location>
</feature>
<accession>A0A0H3F948</accession>
<dbReference type="Pfam" id="PF01757">
    <property type="entry name" value="Acyl_transf_3"/>
    <property type="match status" value="1"/>
</dbReference>
<sequence>MKIRLLHLDGIRGLLALTVILGHWLGSRLGWGNVNFSHSYISVDGFFILSGFVLAYVYSDKLKSNSISWSCYSLHRLARLYPLHILTMFFTYLIYSNFYTAYPFEDPLKTAIYNLLLVHGMGLSNSWSWNDPSWSISVEFFCSVLVFPLLLKIRRNITLATISAIGYVLVIAVHQNLMASNDLHLYILSSGFIKSISGMSLGVLVKNAVTENGKLEEKKAFNSLMQLLTLSFISYFIYTKDLVTSYDGIAIIAIAYFIYSTTIHDTILTKILSSYIISGIGKISFSLYLFHTPLMLILDQIPFYAESGFKTQSAIFYTSLIIISVIGYNLFELPSYKYLKKKTDMHYIAKWKNKNAMP</sequence>
<feature type="transmembrane region" description="Helical" evidence="1">
    <location>
        <begin position="183"/>
        <end position="208"/>
    </location>
</feature>
<dbReference type="OrthoDB" id="9767863at2"/>
<dbReference type="InterPro" id="IPR050879">
    <property type="entry name" value="Acyltransferase_3"/>
</dbReference>
<dbReference type="GO" id="GO:0000271">
    <property type="term" value="P:polysaccharide biosynthetic process"/>
    <property type="evidence" value="ECO:0007669"/>
    <property type="project" value="TreeGrafter"/>
</dbReference>
<feature type="transmembrane region" description="Helical" evidence="1">
    <location>
        <begin position="158"/>
        <end position="177"/>
    </location>
</feature>
<dbReference type="EMBL" id="CP002505">
    <property type="protein sequence ID" value="ADW73443.1"/>
    <property type="molecule type" value="Genomic_DNA"/>
</dbReference>
<evidence type="ECO:0000313" key="4">
    <source>
        <dbReference type="Proteomes" id="UP000007257"/>
    </source>
</evidence>
<feature type="transmembrane region" description="Helical" evidence="1">
    <location>
        <begin position="220"/>
        <end position="237"/>
    </location>
</feature>
<keyword evidence="3" id="KW-0808">Transferase</keyword>
<keyword evidence="3" id="KW-0012">Acyltransferase</keyword>
<feature type="transmembrane region" description="Helical" evidence="1">
    <location>
        <begin position="80"/>
        <end position="98"/>
    </location>
</feature>
<name>A0A0H3F948_RAHSY</name>
<dbReference type="PANTHER" id="PTHR23028:SF53">
    <property type="entry name" value="ACYL_TRANSF_3 DOMAIN-CONTAINING PROTEIN"/>
    <property type="match status" value="1"/>
</dbReference>
<feature type="transmembrane region" description="Helical" evidence="1">
    <location>
        <begin position="133"/>
        <end position="151"/>
    </location>
</feature>
<reference evidence="3 4" key="2">
    <citation type="journal article" date="2012" name="J. Bacteriol.">
        <title>Complete Genome Sequence of Rahnella sp. Strain Y9602, a Gammaproteobacterium Isolate from Metal- and Radionuclide-Contaminated Soil.</title>
        <authorList>
            <person name="Martinez R.J."/>
            <person name="Bruce D."/>
            <person name="Detter C."/>
            <person name="Goodwin L.A."/>
            <person name="Han J."/>
            <person name="Han C.S."/>
            <person name="Held B."/>
            <person name="Land M.L."/>
            <person name="Mikhailova N."/>
            <person name="Nolan M."/>
            <person name="Pennacchio L."/>
            <person name="Pitluck S."/>
            <person name="Tapia R."/>
            <person name="Woyke T."/>
            <person name="Sobecky P.A."/>
        </authorList>
    </citation>
    <scope>NUCLEOTIDE SEQUENCE [LARGE SCALE GENOMIC DNA]</scope>
    <source>
        <strain evidence="3 4">Y9602</strain>
    </source>
</reference>
<organism evidence="3 4">
    <name type="scientific">Rahnella sp. (strain Y9602)</name>
    <dbReference type="NCBI Taxonomy" id="2703885"/>
    <lineage>
        <taxon>Bacteria</taxon>
        <taxon>Pseudomonadati</taxon>
        <taxon>Pseudomonadota</taxon>
        <taxon>Gammaproteobacteria</taxon>
        <taxon>Enterobacterales</taxon>
        <taxon>Yersiniaceae</taxon>
        <taxon>Rahnella</taxon>
    </lineage>
</organism>
<keyword evidence="1" id="KW-0812">Transmembrane</keyword>
<dbReference type="eggNOG" id="COG1835">
    <property type="taxonomic scope" value="Bacteria"/>
</dbReference>
<feature type="transmembrane region" description="Helical" evidence="1">
    <location>
        <begin position="311"/>
        <end position="331"/>
    </location>
</feature>
<reference evidence="4" key="1">
    <citation type="submission" date="2011-01" db="EMBL/GenBank/DDBJ databases">
        <title>Complete sequence of chromosome of Rahnella sp. Y9602.</title>
        <authorList>
            <consortium name="US DOE Joint Genome Institute"/>
            <person name="Lucas S."/>
            <person name="Copeland A."/>
            <person name="Lapidus A."/>
            <person name="Cheng J.-F."/>
            <person name="Goodwin L."/>
            <person name="Pitluck S."/>
            <person name="Lu M."/>
            <person name="Detter J.C."/>
            <person name="Han C."/>
            <person name="Tapia R."/>
            <person name="Land M."/>
            <person name="Hauser L."/>
            <person name="Kyrpides N."/>
            <person name="Ivanova N."/>
            <person name="Ovchinnikova G."/>
            <person name="Pagani I."/>
            <person name="Sobecky P.A."/>
            <person name="Martinez R.J."/>
            <person name="Woyke T."/>
        </authorList>
    </citation>
    <scope>NUCLEOTIDE SEQUENCE [LARGE SCALE GENOMIC DNA]</scope>
    <source>
        <strain evidence="4">Y9602</strain>
    </source>
</reference>
<dbReference type="InterPro" id="IPR002656">
    <property type="entry name" value="Acyl_transf_3_dom"/>
</dbReference>
<dbReference type="PANTHER" id="PTHR23028">
    <property type="entry name" value="ACETYLTRANSFERASE"/>
    <property type="match status" value="1"/>
</dbReference>
<dbReference type="GO" id="GO:0016747">
    <property type="term" value="F:acyltransferase activity, transferring groups other than amino-acyl groups"/>
    <property type="evidence" value="ECO:0007669"/>
    <property type="project" value="InterPro"/>
</dbReference>
<evidence type="ECO:0000259" key="2">
    <source>
        <dbReference type="Pfam" id="PF01757"/>
    </source>
</evidence>
<evidence type="ECO:0000313" key="3">
    <source>
        <dbReference type="EMBL" id="ADW73443.1"/>
    </source>
</evidence>
<feature type="transmembrane region" description="Helical" evidence="1">
    <location>
        <begin position="37"/>
        <end position="59"/>
    </location>
</feature>
<dbReference type="AlphaFoldDB" id="A0A0H3F948"/>
<dbReference type="RefSeq" id="WP_013575145.1">
    <property type="nucleotide sequence ID" value="NC_015061.1"/>
</dbReference>
<gene>
    <name evidence="3" type="ordered locus">Rahaq_1825</name>
</gene>
<proteinExistence type="predicted"/>
<dbReference type="HOGENOM" id="CLU_005679_2_5_6"/>